<proteinExistence type="predicted"/>
<dbReference type="EMBL" id="HBIT01006332">
    <property type="protein sequence ID" value="CAE0617287.1"/>
    <property type="molecule type" value="Transcribed_RNA"/>
</dbReference>
<gene>
    <name evidence="1" type="ORF">OMAR00292_LOCUS3163</name>
</gene>
<protein>
    <submittedName>
        <fullName evidence="1">Uncharacterized protein</fullName>
    </submittedName>
</protein>
<accession>A0A7S3UMT6</accession>
<evidence type="ECO:0000313" key="1">
    <source>
        <dbReference type="EMBL" id="CAE0617287.1"/>
    </source>
</evidence>
<organism evidence="1">
    <name type="scientific">Oxyrrhis marina</name>
    <name type="common">Dinoflagellate</name>
    <dbReference type="NCBI Taxonomy" id="2969"/>
    <lineage>
        <taxon>Eukaryota</taxon>
        <taxon>Sar</taxon>
        <taxon>Alveolata</taxon>
        <taxon>Dinophyceae</taxon>
        <taxon>Oxyrrhinales</taxon>
        <taxon>Oxyrrhinaceae</taxon>
        <taxon>Oxyrrhis</taxon>
    </lineage>
</organism>
<reference evidence="1" key="1">
    <citation type="submission" date="2021-01" db="EMBL/GenBank/DDBJ databases">
        <authorList>
            <person name="Corre E."/>
            <person name="Pelletier E."/>
            <person name="Niang G."/>
            <person name="Scheremetjew M."/>
            <person name="Finn R."/>
            <person name="Kale V."/>
            <person name="Holt S."/>
            <person name="Cochrane G."/>
            <person name="Meng A."/>
            <person name="Brown T."/>
            <person name="Cohen L."/>
        </authorList>
    </citation>
    <scope>NUCLEOTIDE SEQUENCE</scope>
    <source>
        <strain evidence="1">CCMP1795</strain>
    </source>
</reference>
<sequence>MKPQEISNTVTSLHALQGLTVEVVLAASEAMSACGCESSHTCLAQMSKAIAEYGFTIQDCRNPMLPMLEQRITACVGAMHQWVPRDTAAAAYAVAQGRSRNARVLTEVACAVDKRANHFATADVVVLCRALALLPGTPMDKPISKAVHKAAAAFSFSQRKEVSLLCPSISQRAGIMVVDQDAK</sequence>
<dbReference type="AlphaFoldDB" id="A0A7S3UMT6"/>
<name>A0A7S3UMT6_OXYMA</name>